<protein>
    <submittedName>
        <fullName evidence="1">Uncharacterized protein</fullName>
    </submittedName>
</protein>
<proteinExistence type="predicted"/>
<accession>A0A4C1VB09</accession>
<dbReference type="EMBL" id="BGZK01000294">
    <property type="protein sequence ID" value="GBP34785.1"/>
    <property type="molecule type" value="Genomic_DNA"/>
</dbReference>
<evidence type="ECO:0000313" key="2">
    <source>
        <dbReference type="Proteomes" id="UP000299102"/>
    </source>
</evidence>
<organism evidence="1 2">
    <name type="scientific">Eumeta variegata</name>
    <name type="common">Bagworm moth</name>
    <name type="synonym">Eumeta japonica</name>
    <dbReference type="NCBI Taxonomy" id="151549"/>
    <lineage>
        <taxon>Eukaryota</taxon>
        <taxon>Metazoa</taxon>
        <taxon>Ecdysozoa</taxon>
        <taxon>Arthropoda</taxon>
        <taxon>Hexapoda</taxon>
        <taxon>Insecta</taxon>
        <taxon>Pterygota</taxon>
        <taxon>Neoptera</taxon>
        <taxon>Endopterygota</taxon>
        <taxon>Lepidoptera</taxon>
        <taxon>Glossata</taxon>
        <taxon>Ditrysia</taxon>
        <taxon>Tineoidea</taxon>
        <taxon>Psychidae</taxon>
        <taxon>Oiketicinae</taxon>
        <taxon>Eumeta</taxon>
    </lineage>
</organism>
<gene>
    <name evidence="1" type="ORF">EVAR_21849_1</name>
</gene>
<reference evidence="1 2" key="1">
    <citation type="journal article" date="2019" name="Commun. Biol.">
        <title>The bagworm genome reveals a unique fibroin gene that provides high tensile strength.</title>
        <authorList>
            <person name="Kono N."/>
            <person name="Nakamura H."/>
            <person name="Ohtoshi R."/>
            <person name="Tomita M."/>
            <person name="Numata K."/>
            <person name="Arakawa K."/>
        </authorList>
    </citation>
    <scope>NUCLEOTIDE SEQUENCE [LARGE SCALE GENOMIC DNA]</scope>
</reference>
<evidence type="ECO:0000313" key="1">
    <source>
        <dbReference type="EMBL" id="GBP34785.1"/>
    </source>
</evidence>
<keyword evidence="2" id="KW-1185">Reference proteome</keyword>
<dbReference type="Proteomes" id="UP000299102">
    <property type="component" value="Unassembled WGS sequence"/>
</dbReference>
<dbReference type="AlphaFoldDB" id="A0A4C1VB09"/>
<sequence length="105" mass="11873">MYFKLASDSGFARKDVEYVPSSLILNDLPVNHNIVYAYNSDPGTVSDFDSDHALDSVPASTLGFDPSPFLNFDPRPGFRCYSPSRLQFRYCYRSQIGFVIFGSKR</sequence>
<comment type="caution">
    <text evidence="1">The sequence shown here is derived from an EMBL/GenBank/DDBJ whole genome shotgun (WGS) entry which is preliminary data.</text>
</comment>
<name>A0A4C1VB09_EUMVA</name>